<evidence type="ECO:0000256" key="8">
    <source>
        <dbReference type="ARBA" id="ARBA00031552"/>
    </source>
</evidence>
<dbReference type="PANTHER" id="PTHR12196:SF2">
    <property type="entry name" value="DIPHTHINE--AMMONIA LIGASE"/>
    <property type="match status" value="1"/>
</dbReference>
<evidence type="ECO:0000256" key="4">
    <source>
        <dbReference type="ARBA" id="ARBA00022598"/>
    </source>
</evidence>
<dbReference type="CDD" id="cd06155">
    <property type="entry name" value="eu_AANH_C_1"/>
    <property type="match status" value="1"/>
</dbReference>
<feature type="compositionally biased region" description="Basic and acidic residues" evidence="10">
    <location>
        <begin position="81"/>
        <end position="93"/>
    </location>
</feature>
<dbReference type="AlphaFoldDB" id="A0A8H2WNU5"/>
<dbReference type="Pfam" id="PF01902">
    <property type="entry name" value="Diphthami_syn_2"/>
    <property type="match status" value="2"/>
</dbReference>
<evidence type="ECO:0000256" key="3">
    <source>
        <dbReference type="ARBA" id="ARBA00018426"/>
    </source>
</evidence>
<evidence type="ECO:0000256" key="1">
    <source>
        <dbReference type="ARBA" id="ARBA00005156"/>
    </source>
</evidence>
<dbReference type="EMBL" id="CAJMWQ010000873">
    <property type="protein sequence ID" value="CAE6389716.1"/>
    <property type="molecule type" value="Genomic_DNA"/>
</dbReference>
<dbReference type="InterPro" id="IPR006175">
    <property type="entry name" value="YjgF/YER057c/UK114"/>
</dbReference>
<dbReference type="SUPFAM" id="SSF52402">
    <property type="entry name" value="Adenine nucleotide alpha hydrolases-like"/>
    <property type="match status" value="1"/>
</dbReference>
<keyword evidence="5" id="KW-0547">Nucleotide-binding</keyword>
<feature type="domain" description="Diphthamide synthase" evidence="11">
    <location>
        <begin position="1"/>
        <end position="79"/>
    </location>
</feature>
<dbReference type="FunFam" id="3.90.1490.10:FF:000001">
    <property type="entry name" value="Diphthine--ammonia ligase"/>
    <property type="match status" value="1"/>
</dbReference>
<dbReference type="Pfam" id="PF01042">
    <property type="entry name" value="Ribonuc_L-PSP"/>
    <property type="match status" value="2"/>
</dbReference>
<dbReference type="InterPro" id="IPR014729">
    <property type="entry name" value="Rossmann-like_a/b/a_fold"/>
</dbReference>
<feature type="region of interest" description="Disordered" evidence="10">
    <location>
        <begin position="573"/>
        <end position="597"/>
    </location>
</feature>
<dbReference type="SUPFAM" id="SSF55298">
    <property type="entry name" value="YjgF-like"/>
    <property type="match status" value="2"/>
</dbReference>
<dbReference type="InterPro" id="IPR030662">
    <property type="entry name" value="DPH6/MJ0570"/>
</dbReference>
<reference evidence="12" key="1">
    <citation type="submission" date="2021-01" db="EMBL/GenBank/DDBJ databases">
        <authorList>
            <person name="Kaushik A."/>
        </authorList>
    </citation>
    <scope>NUCLEOTIDE SEQUENCE</scope>
    <source>
        <strain evidence="12">AG1-1B</strain>
    </source>
</reference>
<comment type="pathway">
    <text evidence="1">Protein modification; peptidyl-diphthamide biosynthesis.</text>
</comment>
<dbReference type="GO" id="GO:0017183">
    <property type="term" value="P:protein histidyl modification to diphthamide"/>
    <property type="evidence" value="ECO:0007669"/>
    <property type="project" value="TreeGrafter"/>
</dbReference>
<evidence type="ECO:0000256" key="7">
    <source>
        <dbReference type="ARBA" id="ARBA00029814"/>
    </source>
</evidence>
<evidence type="ECO:0000313" key="13">
    <source>
        <dbReference type="Proteomes" id="UP000663826"/>
    </source>
</evidence>
<evidence type="ECO:0000256" key="9">
    <source>
        <dbReference type="ARBA" id="ARBA00048108"/>
    </source>
</evidence>
<dbReference type="Gene3D" id="3.30.1330.40">
    <property type="entry name" value="RutC-like"/>
    <property type="match status" value="2"/>
</dbReference>
<feature type="region of interest" description="Disordered" evidence="10">
    <location>
        <begin position="77"/>
        <end position="98"/>
    </location>
</feature>
<dbReference type="FunFam" id="3.40.50.620:FF:000145">
    <property type="entry name" value="ATP-binding domain containing protein"/>
    <property type="match status" value="1"/>
</dbReference>
<evidence type="ECO:0000256" key="10">
    <source>
        <dbReference type="SAM" id="MobiDB-lite"/>
    </source>
</evidence>
<dbReference type="Gene3D" id="3.90.1490.10">
    <property type="entry name" value="putative n-type atp pyrophosphatase, domain 2"/>
    <property type="match status" value="1"/>
</dbReference>
<organism evidence="12 13">
    <name type="scientific">Rhizoctonia solani</name>
    <dbReference type="NCBI Taxonomy" id="456999"/>
    <lineage>
        <taxon>Eukaryota</taxon>
        <taxon>Fungi</taxon>
        <taxon>Dikarya</taxon>
        <taxon>Basidiomycota</taxon>
        <taxon>Agaricomycotina</taxon>
        <taxon>Agaricomycetes</taxon>
        <taxon>Cantharellales</taxon>
        <taxon>Ceratobasidiaceae</taxon>
        <taxon>Rhizoctonia</taxon>
    </lineage>
</organism>
<dbReference type="EC" id="6.3.1.14" evidence="2"/>
<sequence>MKFVALLSGGKDSCYNIVHCHANGHELVAAASLKPPTEGEMDSFMYQTVGQDAIELVARALEVPLFRRTINGSAVEQGGEYGDRAGKADRENEGVDGDETEDMFTLLSEVKDAYPDVQGVSVGAILSNYQRVRVDHVCQRLELIPLCYLWQRDQRELMSEMIAAGVEAIIIKVAGIGLEERHLGKTLSQMEPTFHKLNDQFGAHICGEGGEYETLTLDCPAFKRRITIKETKAVVHSDHAFATVAYLQIKDAILEDKPQSISIAPTIPLLLEEVATELELSVAERKERSSLEARRLAEGIVRYSSVDTQVVRQNEWLFVPNVQCNFLSRGTPIEDEVISCFDMIKSFLANSDLNLQPKHIVNTVLLLSDMNLFPRVNKAYAQYFGTSPPSRACVAVDLPEGIRVRVSCIAYNDDPTSSPRSGLHVQGISYWAPANIGPYSQAITVQNQTFVSGQIGLIPARMDFPSPSSFPTEAALAFQHAERILDALRDGSTSVLQSVVIWVAGDDKLELGRHAWNAYTQVSILLISLKRQRPKSDEQTFKRGDTEIPAIIVAAKSLPKGAMIEVQVLAHSNNAQPTESESDDDNPSLEKTPVSTENDFQLDYECKVRRVRDTSSFGLVLVNNGGVSKLSPISSLLEHHETLSTTIFHSPDADLGAISSLKATYIPVRGILSPSGTSWDMAFCMHIPLHSKLKNSA</sequence>
<dbReference type="InterPro" id="IPR002761">
    <property type="entry name" value="Diphthami_syn_dom"/>
</dbReference>
<dbReference type="Proteomes" id="UP000663826">
    <property type="component" value="Unassembled WGS sequence"/>
</dbReference>
<keyword evidence="4" id="KW-0436">Ligase</keyword>
<evidence type="ECO:0000313" key="12">
    <source>
        <dbReference type="EMBL" id="CAE6389716.1"/>
    </source>
</evidence>
<dbReference type="GO" id="GO:0017178">
    <property type="term" value="F:diphthine-ammonia ligase activity"/>
    <property type="evidence" value="ECO:0007669"/>
    <property type="project" value="UniProtKB-EC"/>
</dbReference>
<protein>
    <recommendedName>
        <fullName evidence="3">Diphthine--ammonia ligase</fullName>
        <ecNumber evidence="2">6.3.1.14</ecNumber>
    </recommendedName>
    <alternativeName>
        <fullName evidence="7">Diphthamide synthase</fullName>
    </alternativeName>
    <alternativeName>
        <fullName evidence="8">Diphthamide synthetase</fullName>
    </alternativeName>
</protein>
<accession>A0A8H2WNU5</accession>
<proteinExistence type="predicted"/>
<dbReference type="CDD" id="cd01994">
    <property type="entry name" value="AANH_PF0828-like"/>
    <property type="match status" value="1"/>
</dbReference>
<evidence type="ECO:0000256" key="6">
    <source>
        <dbReference type="ARBA" id="ARBA00022840"/>
    </source>
</evidence>
<gene>
    <name evidence="12" type="ORF">RDB_LOCUS25125</name>
</gene>
<dbReference type="Gene3D" id="3.40.50.620">
    <property type="entry name" value="HUPs"/>
    <property type="match status" value="1"/>
</dbReference>
<comment type="catalytic activity">
    <reaction evidence="9">
        <text>diphthine-[translation elongation factor 2] + NH4(+) + ATP = diphthamide-[translation elongation factor 2] + AMP + diphosphate + H(+)</text>
        <dbReference type="Rhea" id="RHEA:19753"/>
        <dbReference type="Rhea" id="RHEA-COMP:10172"/>
        <dbReference type="Rhea" id="RHEA-COMP:10174"/>
        <dbReference type="ChEBI" id="CHEBI:15378"/>
        <dbReference type="ChEBI" id="CHEBI:16692"/>
        <dbReference type="ChEBI" id="CHEBI:28938"/>
        <dbReference type="ChEBI" id="CHEBI:30616"/>
        <dbReference type="ChEBI" id="CHEBI:33019"/>
        <dbReference type="ChEBI" id="CHEBI:82696"/>
        <dbReference type="ChEBI" id="CHEBI:456215"/>
        <dbReference type="EC" id="6.3.1.14"/>
    </reaction>
</comment>
<dbReference type="PANTHER" id="PTHR12196">
    <property type="entry name" value="DOMAIN OF UNKNOWN FUNCTION 71 DUF71 -CONTAINING PROTEIN"/>
    <property type="match status" value="1"/>
</dbReference>
<dbReference type="GO" id="GO:0005524">
    <property type="term" value="F:ATP binding"/>
    <property type="evidence" value="ECO:0007669"/>
    <property type="project" value="UniProtKB-KW"/>
</dbReference>
<evidence type="ECO:0000256" key="2">
    <source>
        <dbReference type="ARBA" id="ARBA00012089"/>
    </source>
</evidence>
<feature type="domain" description="Diphthamide synthase" evidence="11">
    <location>
        <begin position="91"/>
        <end position="245"/>
    </location>
</feature>
<dbReference type="CDD" id="cd06156">
    <property type="entry name" value="eu_AANH_C_2"/>
    <property type="match status" value="1"/>
</dbReference>
<evidence type="ECO:0000256" key="5">
    <source>
        <dbReference type="ARBA" id="ARBA00022741"/>
    </source>
</evidence>
<keyword evidence="6" id="KW-0067">ATP-binding</keyword>
<dbReference type="InterPro" id="IPR035959">
    <property type="entry name" value="RutC-like_sf"/>
</dbReference>
<name>A0A8H2WNU5_9AGAM</name>
<dbReference type="NCBIfam" id="TIGR00290">
    <property type="entry name" value="MJ0570_dom"/>
    <property type="match status" value="1"/>
</dbReference>
<evidence type="ECO:0000259" key="11">
    <source>
        <dbReference type="Pfam" id="PF01902"/>
    </source>
</evidence>
<comment type="caution">
    <text evidence="12">The sequence shown here is derived from an EMBL/GenBank/DDBJ whole genome shotgun (WGS) entry which is preliminary data.</text>
</comment>